<dbReference type="PANTHER" id="PTHR10099:SF1">
    <property type="entry name" value="PHOSPHORIBOSYLFORMYLGLYCINAMIDINE SYNTHASE"/>
    <property type="match status" value="1"/>
</dbReference>
<dbReference type="EMBL" id="VIEB01000022">
    <property type="protein sequence ID" value="TQE12193.1"/>
    <property type="molecule type" value="Genomic_DNA"/>
</dbReference>
<dbReference type="PANTHER" id="PTHR10099">
    <property type="entry name" value="PHOSPHORIBOSYLFORMYLGLYCINAMIDINE SYNTHASE"/>
    <property type="match status" value="1"/>
</dbReference>
<name>A0A540NNK4_MALBA</name>
<dbReference type="Gene3D" id="3.30.1330.10">
    <property type="entry name" value="PurM-like, N-terminal domain"/>
    <property type="match status" value="1"/>
</dbReference>
<organism evidence="2 3">
    <name type="scientific">Malus baccata</name>
    <name type="common">Siberian crab apple</name>
    <name type="synonym">Pyrus baccata</name>
    <dbReference type="NCBI Taxonomy" id="106549"/>
    <lineage>
        <taxon>Eukaryota</taxon>
        <taxon>Viridiplantae</taxon>
        <taxon>Streptophyta</taxon>
        <taxon>Embryophyta</taxon>
        <taxon>Tracheophyta</taxon>
        <taxon>Spermatophyta</taxon>
        <taxon>Magnoliopsida</taxon>
        <taxon>eudicotyledons</taxon>
        <taxon>Gunneridae</taxon>
        <taxon>Pentapetalae</taxon>
        <taxon>rosids</taxon>
        <taxon>fabids</taxon>
        <taxon>Rosales</taxon>
        <taxon>Rosaceae</taxon>
        <taxon>Amygdaloideae</taxon>
        <taxon>Maleae</taxon>
        <taxon>Malus</taxon>
    </lineage>
</organism>
<accession>A0A540NNK4</accession>
<dbReference type="InterPro" id="IPR036921">
    <property type="entry name" value="PurM-like_N_sf"/>
</dbReference>
<dbReference type="Pfam" id="PF22689">
    <property type="entry name" value="FGAR-AT_PurM_N-like"/>
    <property type="match status" value="1"/>
</dbReference>
<dbReference type="GO" id="GO:0005737">
    <property type="term" value="C:cytoplasm"/>
    <property type="evidence" value="ECO:0007669"/>
    <property type="project" value="TreeGrafter"/>
</dbReference>
<proteinExistence type="predicted"/>
<dbReference type="STRING" id="106549.A0A540NNK4"/>
<dbReference type="InterPro" id="IPR055181">
    <property type="entry name" value="FGAR-AT_PurM_N-like"/>
</dbReference>
<gene>
    <name evidence="2" type="ORF">C1H46_002263</name>
</gene>
<dbReference type="SUPFAM" id="SSF55326">
    <property type="entry name" value="PurM N-terminal domain-like"/>
    <property type="match status" value="1"/>
</dbReference>
<evidence type="ECO:0000259" key="1">
    <source>
        <dbReference type="Pfam" id="PF22689"/>
    </source>
</evidence>
<dbReference type="GO" id="GO:0006164">
    <property type="term" value="P:purine nucleotide biosynthetic process"/>
    <property type="evidence" value="ECO:0007669"/>
    <property type="project" value="TreeGrafter"/>
</dbReference>
<dbReference type="GO" id="GO:0004642">
    <property type="term" value="F:phosphoribosylformylglycinamidine synthase activity"/>
    <property type="evidence" value="ECO:0007669"/>
    <property type="project" value="TreeGrafter"/>
</dbReference>
<dbReference type="AlphaFoldDB" id="A0A540NNK4"/>
<reference evidence="2 3" key="1">
    <citation type="journal article" date="2019" name="G3 (Bethesda)">
        <title>Sequencing of a Wild Apple (Malus baccata) Genome Unravels the Differences Between Cultivated and Wild Apple Species Regarding Disease Resistance and Cold Tolerance.</title>
        <authorList>
            <person name="Chen X."/>
        </authorList>
    </citation>
    <scope>NUCLEOTIDE SEQUENCE [LARGE SCALE GENOMIC DNA]</scope>
    <source>
        <strain evidence="3">cv. Shandingzi</strain>
        <tissue evidence="2">Leaves</tissue>
    </source>
</reference>
<sequence length="131" mass="14071">MARLAVGEALTNLVWAKVTSLSDVKDSGNWMYATKLDGEEAAMYDAATALSVAMIELGIAIDCGKDSLSMAAHVAGEVVKAPGNLVMSVYCTCPDIEDVPYLKTSFEGVQDLLSDELISRMGVLESFDQWE</sequence>
<protein>
    <recommendedName>
        <fullName evidence="1">FGAR-AT PurM N-terminal-like domain-containing protein</fullName>
    </recommendedName>
</protein>
<feature type="domain" description="FGAR-AT PurM N-terminal-like" evidence="1">
    <location>
        <begin position="2"/>
        <end position="91"/>
    </location>
</feature>
<comment type="caution">
    <text evidence="2">The sequence shown here is derived from an EMBL/GenBank/DDBJ whole genome shotgun (WGS) entry which is preliminary data.</text>
</comment>
<keyword evidence="3" id="KW-1185">Reference proteome</keyword>
<evidence type="ECO:0000313" key="2">
    <source>
        <dbReference type="EMBL" id="TQE12193.1"/>
    </source>
</evidence>
<evidence type="ECO:0000313" key="3">
    <source>
        <dbReference type="Proteomes" id="UP000315295"/>
    </source>
</evidence>
<dbReference type="Proteomes" id="UP000315295">
    <property type="component" value="Unassembled WGS sequence"/>
</dbReference>